<dbReference type="PANTHER" id="PTHR40733:SF1">
    <property type="entry name" value="SMALL ZINC FINGER PROTEIN HVO-2753-LIKE ZINC-BINDING POCKET DOMAIN-CONTAINING PROTEIN"/>
    <property type="match status" value="1"/>
</dbReference>
<dbReference type="EMBL" id="CP084167">
    <property type="protein sequence ID" value="UJG44986.1"/>
    <property type="molecule type" value="Genomic_DNA"/>
</dbReference>
<dbReference type="PANTHER" id="PTHR40733">
    <property type="entry name" value="ZINC-RIBBON RNA-BINDING PROTEIN INVOLVED IN TRANSLATION-RELATED"/>
    <property type="match status" value="1"/>
</dbReference>
<dbReference type="InterPro" id="IPR011668">
    <property type="entry name" value="HVO_2753-like_ZBP"/>
</dbReference>
<name>A0A9Y1BTK2_9ARCH</name>
<protein>
    <submittedName>
        <fullName evidence="2">Zinc finger domain-containing protein</fullName>
    </submittedName>
</protein>
<dbReference type="NCBIfam" id="NF011481">
    <property type="entry name" value="PRK14890.1"/>
    <property type="match status" value="1"/>
</dbReference>
<sequence length="60" mass="6518">MSGEITMPSCSSCNRVISPSEEGVTKFSCPNCGEVLIIRCAKCRYFGNEYQCPKCGFTGP</sequence>
<evidence type="ECO:0000313" key="2">
    <source>
        <dbReference type="EMBL" id="UJG44986.1"/>
    </source>
</evidence>
<proteinExistence type="predicted"/>
<accession>A0A9Y1BTK2</accession>
<reference evidence="2" key="1">
    <citation type="journal article" date="2022" name="Nat. Microbiol.">
        <title>Unique mobile elements and scalable gene flow at the prokaryote-eukaryote boundary revealed by circularized Asgard archaea genomes.</title>
        <authorList>
            <person name="Wu F."/>
            <person name="Speth D.R."/>
            <person name="Philosof A."/>
            <person name="Cremiere A."/>
            <person name="Narayanan A."/>
            <person name="Barco R.A."/>
            <person name="Connon S.A."/>
            <person name="Amend J.P."/>
            <person name="Antoshechkin I.A."/>
            <person name="Orphan V.J."/>
        </authorList>
    </citation>
    <scope>NUCLEOTIDE SEQUENCE</scope>
    <source>
        <strain evidence="2">PR6</strain>
    </source>
</reference>
<dbReference type="Proteomes" id="UP001200513">
    <property type="component" value="Chromosome"/>
</dbReference>
<dbReference type="AlphaFoldDB" id="A0A9Y1BTK2"/>
<feature type="domain" description="Small zinc finger protein HVO-2753-like zinc-binding pocket" evidence="1">
    <location>
        <begin position="10"/>
        <end position="56"/>
    </location>
</feature>
<dbReference type="Pfam" id="PF07754">
    <property type="entry name" value="HVO_2753_ZBP"/>
    <property type="match status" value="1"/>
</dbReference>
<gene>
    <name evidence="2" type="ORF">K9W46_10985</name>
</gene>
<organism evidence="2">
    <name type="scientific">Candidatus Heimdallarchaeum endolithica</name>
    <dbReference type="NCBI Taxonomy" id="2876572"/>
    <lineage>
        <taxon>Archaea</taxon>
        <taxon>Promethearchaeati</taxon>
        <taxon>Candidatus Heimdallarchaeota</taxon>
        <taxon>Candidatus Heimdallarchaeia (ex Rinke et al. 2021) (nom. nud.)</taxon>
        <taxon>Candidatus Heimdallarchaeales</taxon>
        <taxon>Candidatus Heimdallarchaeaceae</taxon>
        <taxon>Candidatus Heimdallarchaeum</taxon>
    </lineage>
</organism>
<evidence type="ECO:0000259" key="1">
    <source>
        <dbReference type="Pfam" id="PF07754"/>
    </source>
</evidence>
<dbReference type="InterPro" id="IPR044720">
    <property type="entry name" value="HVO_2753-like"/>
</dbReference>